<dbReference type="AlphaFoldDB" id="A0A182SSD4"/>
<dbReference type="VEuPathDB" id="VectorBase:AMAM012444"/>
<feature type="compositionally biased region" description="Polar residues" evidence="1">
    <location>
        <begin position="121"/>
        <end position="134"/>
    </location>
</feature>
<dbReference type="EnsemblMetazoa" id="AMAM012444-RA">
    <property type="protein sequence ID" value="AMAM012444-PA"/>
    <property type="gene ID" value="AMAM012444"/>
</dbReference>
<feature type="region of interest" description="Disordered" evidence="1">
    <location>
        <begin position="1"/>
        <end position="140"/>
    </location>
</feature>
<feature type="compositionally biased region" description="Polar residues" evidence="1">
    <location>
        <begin position="18"/>
        <end position="29"/>
    </location>
</feature>
<keyword evidence="3" id="KW-1185">Reference proteome</keyword>
<feature type="compositionally biased region" description="Polar residues" evidence="1">
    <location>
        <begin position="42"/>
        <end position="67"/>
    </location>
</feature>
<reference evidence="3" key="1">
    <citation type="submission" date="2013-09" db="EMBL/GenBank/DDBJ databases">
        <title>The Genome Sequence of Anopheles maculatus species B.</title>
        <authorList>
            <consortium name="The Broad Institute Genomics Platform"/>
            <person name="Neafsey D.E."/>
            <person name="Besansky N."/>
            <person name="Howell P."/>
            <person name="Walton C."/>
            <person name="Young S.K."/>
            <person name="Zeng Q."/>
            <person name="Gargeya S."/>
            <person name="Fitzgerald M."/>
            <person name="Haas B."/>
            <person name="Abouelleil A."/>
            <person name="Allen A.W."/>
            <person name="Alvarado L."/>
            <person name="Arachchi H.M."/>
            <person name="Berlin A.M."/>
            <person name="Chapman S.B."/>
            <person name="Gainer-Dewar J."/>
            <person name="Goldberg J."/>
            <person name="Griggs A."/>
            <person name="Gujja S."/>
            <person name="Hansen M."/>
            <person name="Howarth C."/>
            <person name="Imamovic A."/>
            <person name="Ireland A."/>
            <person name="Larimer J."/>
            <person name="McCowan C."/>
            <person name="Murphy C."/>
            <person name="Pearson M."/>
            <person name="Poon T.W."/>
            <person name="Priest M."/>
            <person name="Roberts A."/>
            <person name="Saif S."/>
            <person name="Shea T."/>
            <person name="Sisk P."/>
            <person name="Sykes S."/>
            <person name="Wortman J."/>
            <person name="Nusbaum C."/>
            <person name="Birren B."/>
        </authorList>
    </citation>
    <scope>NUCLEOTIDE SEQUENCE [LARGE SCALE GENOMIC DNA]</scope>
    <source>
        <strain evidence="3">maculatus3</strain>
    </source>
</reference>
<organism evidence="2 3">
    <name type="scientific">Anopheles maculatus</name>
    <dbReference type="NCBI Taxonomy" id="74869"/>
    <lineage>
        <taxon>Eukaryota</taxon>
        <taxon>Metazoa</taxon>
        <taxon>Ecdysozoa</taxon>
        <taxon>Arthropoda</taxon>
        <taxon>Hexapoda</taxon>
        <taxon>Insecta</taxon>
        <taxon>Pterygota</taxon>
        <taxon>Neoptera</taxon>
        <taxon>Endopterygota</taxon>
        <taxon>Diptera</taxon>
        <taxon>Nematocera</taxon>
        <taxon>Culicoidea</taxon>
        <taxon>Culicidae</taxon>
        <taxon>Anophelinae</taxon>
        <taxon>Anopheles</taxon>
        <taxon>Anopheles maculatus group</taxon>
    </lineage>
</organism>
<reference evidence="2" key="2">
    <citation type="submission" date="2020-05" db="UniProtKB">
        <authorList>
            <consortium name="EnsemblMetazoa"/>
        </authorList>
    </citation>
    <scope>IDENTIFICATION</scope>
    <source>
        <strain evidence="2">maculatus3</strain>
    </source>
</reference>
<feature type="compositionally biased region" description="Polar residues" evidence="1">
    <location>
        <begin position="94"/>
        <end position="111"/>
    </location>
</feature>
<dbReference type="Proteomes" id="UP000075901">
    <property type="component" value="Unassembled WGS sequence"/>
</dbReference>
<feature type="compositionally biased region" description="Basic and acidic residues" evidence="1">
    <location>
        <begin position="30"/>
        <end position="39"/>
    </location>
</feature>
<accession>A0A182SSD4</accession>
<proteinExistence type="predicted"/>
<evidence type="ECO:0000313" key="2">
    <source>
        <dbReference type="EnsemblMetazoa" id="AMAM012444-PA"/>
    </source>
</evidence>
<sequence length="140" mass="15039">MTAEQYARIRAQDPRYRGSSTLPRATNRATETETLRSEKIATATSSTSLYDNVGANNTQGNTINSQETGHRQTKSQETSTMTNVGTVTGTSVTQNHVGSQIGQDESGQPMGNQRPEETSKSEGTQAGGTLQQPERSTKTT</sequence>
<feature type="compositionally biased region" description="Low complexity" evidence="1">
    <location>
        <begin position="78"/>
        <end position="93"/>
    </location>
</feature>
<evidence type="ECO:0000256" key="1">
    <source>
        <dbReference type="SAM" id="MobiDB-lite"/>
    </source>
</evidence>
<evidence type="ECO:0000313" key="3">
    <source>
        <dbReference type="Proteomes" id="UP000075901"/>
    </source>
</evidence>
<name>A0A182SSD4_9DIPT</name>
<protein>
    <submittedName>
        <fullName evidence="2">Uncharacterized protein</fullName>
    </submittedName>
</protein>